<protein>
    <recommendedName>
        <fullName evidence="3">YubB ferredoxin-like domain-containing protein</fullName>
    </recommendedName>
</protein>
<reference evidence="1" key="1">
    <citation type="journal article" date="2021" name="PeerJ">
        <title>Extensive microbial diversity within the chicken gut microbiome revealed by metagenomics and culture.</title>
        <authorList>
            <person name="Gilroy R."/>
            <person name="Ravi A."/>
            <person name="Getino M."/>
            <person name="Pursley I."/>
            <person name="Horton D.L."/>
            <person name="Alikhan N.F."/>
            <person name="Baker D."/>
            <person name="Gharbi K."/>
            <person name="Hall N."/>
            <person name="Watson M."/>
            <person name="Adriaenssens E.M."/>
            <person name="Foster-Nyarko E."/>
            <person name="Jarju S."/>
            <person name="Secka A."/>
            <person name="Antonio M."/>
            <person name="Oren A."/>
            <person name="Chaudhuri R.R."/>
            <person name="La Ragione R."/>
            <person name="Hildebrand F."/>
            <person name="Pallen M.J."/>
        </authorList>
    </citation>
    <scope>NUCLEOTIDE SEQUENCE</scope>
    <source>
        <strain evidence="1">ChiHjej12B11-9795</strain>
    </source>
</reference>
<proteinExistence type="predicted"/>
<reference evidence="1" key="2">
    <citation type="submission" date="2021-04" db="EMBL/GenBank/DDBJ databases">
        <authorList>
            <person name="Gilroy R."/>
        </authorList>
    </citation>
    <scope>NUCLEOTIDE SEQUENCE</scope>
    <source>
        <strain evidence="1">ChiHjej12B11-9795</strain>
    </source>
</reference>
<dbReference type="EMBL" id="DWZI01000038">
    <property type="protein sequence ID" value="HJA86010.1"/>
    <property type="molecule type" value="Genomic_DNA"/>
</dbReference>
<organism evidence="1 2">
    <name type="scientific">Candidatus Bacteroides avicola</name>
    <dbReference type="NCBI Taxonomy" id="2838468"/>
    <lineage>
        <taxon>Bacteria</taxon>
        <taxon>Pseudomonadati</taxon>
        <taxon>Bacteroidota</taxon>
        <taxon>Bacteroidia</taxon>
        <taxon>Bacteroidales</taxon>
        <taxon>Bacteroidaceae</taxon>
        <taxon>Bacteroides</taxon>
    </lineage>
</organism>
<name>A0A9D2HW18_9BACE</name>
<gene>
    <name evidence="1" type="ORF">H9950_07465</name>
</gene>
<evidence type="ECO:0000313" key="1">
    <source>
        <dbReference type="EMBL" id="HJA86010.1"/>
    </source>
</evidence>
<comment type="caution">
    <text evidence="1">The sequence shown here is derived from an EMBL/GenBank/DDBJ whole genome shotgun (WGS) entry which is preliminary data.</text>
</comment>
<evidence type="ECO:0008006" key="3">
    <source>
        <dbReference type="Google" id="ProtNLM"/>
    </source>
</evidence>
<dbReference type="AlphaFoldDB" id="A0A9D2HW18"/>
<accession>A0A9D2HW18</accession>
<sequence>MPNWCSTDYMLVGATENARRLLVDLEQAVSVDCWLVSVRKALLPESCGMDIPCRGEVSYLDDELHEVSNGLMGVQLSTETAWCACEELMQKIADRYALHTYYYTEEPGMEIFQTNDAEGLFFSARYMMYSEGRGCGYFEDFEEVASVIREMTGVEVRQFEDVEPMLAEWNTHSFLQVHEIEIV</sequence>
<evidence type="ECO:0000313" key="2">
    <source>
        <dbReference type="Proteomes" id="UP000823862"/>
    </source>
</evidence>
<dbReference type="Proteomes" id="UP000823862">
    <property type="component" value="Unassembled WGS sequence"/>
</dbReference>